<dbReference type="InterPro" id="IPR036034">
    <property type="entry name" value="PDZ_sf"/>
</dbReference>
<evidence type="ECO:0000313" key="2">
    <source>
        <dbReference type="Proteomes" id="UP000005615"/>
    </source>
</evidence>
<gene>
    <name evidence="1" type="ORF">IMCC3088_1298</name>
</gene>
<dbReference type="Proteomes" id="UP000005615">
    <property type="component" value="Unassembled WGS sequence"/>
</dbReference>
<comment type="caution">
    <text evidence="1">The sequence shown here is derived from an EMBL/GenBank/DDBJ whole genome shotgun (WGS) entry which is preliminary data.</text>
</comment>
<proteinExistence type="predicted"/>
<reference evidence="1 2" key="1">
    <citation type="journal article" date="2011" name="J. Bacteriol.">
        <title>Genome sequence of strain IMCC3088, a proteorhodopsin-containing marine bacterium belonging to the OM60/NOR5 clade.</title>
        <authorList>
            <person name="Jang Y."/>
            <person name="Oh H.M."/>
            <person name="Kang I."/>
            <person name="Lee K."/>
            <person name="Yang S.J."/>
            <person name="Cho J.C."/>
        </authorList>
    </citation>
    <scope>NUCLEOTIDE SEQUENCE [LARGE SCALE GENOMIC DNA]</scope>
    <source>
        <strain evidence="1 2">IMCC3088</strain>
    </source>
</reference>
<dbReference type="Gene3D" id="2.30.42.10">
    <property type="match status" value="1"/>
</dbReference>
<protein>
    <submittedName>
        <fullName evidence="1">General secretion pathway protein C</fullName>
    </submittedName>
</protein>
<dbReference type="eggNOG" id="COG3031">
    <property type="taxonomic scope" value="Bacteria"/>
</dbReference>
<dbReference type="STRING" id="2518989.IMCC3088_1298"/>
<dbReference type="SUPFAM" id="SSF50156">
    <property type="entry name" value="PDZ domain-like"/>
    <property type="match status" value="1"/>
</dbReference>
<keyword evidence="2" id="KW-1185">Reference proteome</keyword>
<name>F3L1F8_9GAMM</name>
<dbReference type="AlphaFoldDB" id="F3L1F8"/>
<sequence>MARAERQARLDARKRDRYYDNPESLSELVSVAAVRSADGQLAGYRVSPGPKGEEFQALGFRPGDVVTEVNGLSLSDPSNALVLYQMLKSASEANFVIQRGGSPMNLTVQVGGDRP</sequence>
<dbReference type="EMBL" id="AEIG01000030">
    <property type="protein sequence ID" value="EGG29850.1"/>
    <property type="molecule type" value="Genomic_DNA"/>
</dbReference>
<evidence type="ECO:0000313" key="1">
    <source>
        <dbReference type="EMBL" id="EGG29850.1"/>
    </source>
</evidence>
<organism evidence="1 2">
    <name type="scientific">Aequoribacter fuscus</name>
    <dbReference type="NCBI Taxonomy" id="2518989"/>
    <lineage>
        <taxon>Bacteria</taxon>
        <taxon>Pseudomonadati</taxon>
        <taxon>Pseudomonadota</taxon>
        <taxon>Gammaproteobacteria</taxon>
        <taxon>Cellvibrionales</taxon>
        <taxon>Halieaceae</taxon>
        <taxon>Aequoribacter</taxon>
    </lineage>
</organism>
<accession>F3L1F8</accession>